<dbReference type="AlphaFoldDB" id="A0A1L5PGH4"/>
<accession>A0A1L5PGH4</accession>
<protein>
    <submittedName>
        <fullName evidence="1">Uncharacterized protein</fullName>
    </submittedName>
</protein>
<dbReference type="EMBL" id="CP017244">
    <property type="protein sequence ID" value="APO79271.1"/>
    <property type="molecule type" value="Genomic_DNA"/>
</dbReference>
<proteinExistence type="predicted"/>
<reference evidence="1 2" key="1">
    <citation type="submission" date="2016-09" db="EMBL/GenBank/DDBJ databases">
        <title>The complete genome sequences of Rhizobium gallicum, symbiovars gallicum and phaseoli, symbionts associated to common bean (Phaseolus vulgaris).</title>
        <authorList>
            <person name="Bustos P."/>
            <person name="Santamaria R.I."/>
            <person name="Perez-Carrascal O.M."/>
            <person name="Juarez S."/>
            <person name="Lozano L."/>
            <person name="Martinez-Flores I."/>
            <person name="Martinez-Romero E."/>
            <person name="Cevallos M."/>
            <person name="Romero D."/>
            <person name="Davila G."/>
            <person name="Gonzalez V."/>
        </authorList>
    </citation>
    <scope>NUCLEOTIDE SEQUENCE [LARGE SCALE GENOMIC DNA]</scope>
    <source>
        <strain evidence="1 2">8C-3</strain>
        <plasmid evidence="2">Plasmid prsp8c3c</plasmid>
    </source>
</reference>
<geneLocation type="plasmid" evidence="2">
    <name>prsp8c3c</name>
</geneLocation>
<name>A0A1L5PGH4_RHIET</name>
<dbReference type="Proteomes" id="UP000185109">
    <property type="component" value="Plasmid pRsp8C3c"/>
</dbReference>
<keyword evidence="1" id="KW-0614">Plasmid</keyword>
<sequence>MPPDPFPDMAERQKDVIHLLRQKLRRSLARHRIERSLPRLMNILPRLKARDSRAATVKLCCACMIDDG</sequence>
<gene>
    <name evidence="1" type="ORF">AM571_PC01539</name>
</gene>
<evidence type="ECO:0000313" key="2">
    <source>
        <dbReference type="Proteomes" id="UP000185109"/>
    </source>
</evidence>
<organism evidence="1 2">
    <name type="scientific">Rhizobium etli 8C-3</name>
    <dbReference type="NCBI Taxonomy" id="538025"/>
    <lineage>
        <taxon>Bacteria</taxon>
        <taxon>Pseudomonadati</taxon>
        <taxon>Pseudomonadota</taxon>
        <taxon>Alphaproteobacteria</taxon>
        <taxon>Hyphomicrobiales</taxon>
        <taxon>Rhizobiaceae</taxon>
        <taxon>Rhizobium/Agrobacterium group</taxon>
        <taxon>Rhizobium</taxon>
    </lineage>
</organism>
<evidence type="ECO:0000313" key="1">
    <source>
        <dbReference type="EMBL" id="APO79271.1"/>
    </source>
</evidence>